<name>A0A7I8BYU8_9BURK</name>
<dbReference type="InterPro" id="IPR051907">
    <property type="entry name" value="DoxX-like_oxidoreductase"/>
</dbReference>
<keyword evidence="3" id="KW-1003">Cell membrane</keyword>
<dbReference type="Pfam" id="PF07681">
    <property type="entry name" value="DoxX"/>
    <property type="match status" value="1"/>
</dbReference>
<evidence type="ECO:0000256" key="4">
    <source>
        <dbReference type="ARBA" id="ARBA00022692"/>
    </source>
</evidence>
<evidence type="ECO:0000256" key="6">
    <source>
        <dbReference type="ARBA" id="ARBA00023136"/>
    </source>
</evidence>
<comment type="subcellular location">
    <subcellularLocation>
        <location evidence="1">Cell membrane</location>
        <topology evidence="1">Multi-pass membrane protein</topology>
    </subcellularLocation>
</comment>
<gene>
    <name evidence="8" type="ORF">PPGU16_65260</name>
</gene>
<evidence type="ECO:0000256" key="5">
    <source>
        <dbReference type="ARBA" id="ARBA00022989"/>
    </source>
</evidence>
<comment type="similarity">
    <text evidence="2">Belongs to the DoxX family.</text>
</comment>
<evidence type="ECO:0000256" key="7">
    <source>
        <dbReference type="SAM" id="Phobius"/>
    </source>
</evidence>
<evidence type="ECO:0000256" key="2">
    <source>
        <dbReference type="ARBA" id="ARBA00006679"/>
    </source>
</evidence>
<dbReference type="PANTHER" id="PTHR33452">
    <property type="entry name" value="OXIDOREDUCTASE CATD-RELATED"/>
    <property type="match status" value="1"/>
</dbReference>
<protein>
    <recommendedName>
        <fullName evidence="10">DoxX family protein</fullName>
    </recommendedName>
</protein>
<evidence type="ECO:0008006" key="10">
    <source>
        <dbReference type="Google" id="ProtNLM"/>
    </source>
</evidence>
<dbReference type="InterPro" id="IPR032808">
    <property type="entry name" value="DoxX"/>
</dbReference>
<evidence type="ECO:0000256" key="1">
    <source>
        <dbReference type="ARBA" id="ARBA00004651"/>
    </source>
</evidence>
<feature type="transmembrane region" description="Helical" evidence="7">
    <location>
        <begin position="104"/>
        <end position="126"/>
    </location>
</feature>
<dbReference type="PANTHER" id="PTHR33452:SF1">
    <property type="entry name" value="INNER MEMBRANE PROTEIN YPHA-RELATED"/>
    <property type="match status" value="1"/>
</dbReference>
<keyword evidence="5 7" id="KW-1133">Transmembrane helix</keyword>
<geneLocation type="plasmid" evidence="8 9">
    <name>PPGU16_p1</name>
</geneLocation>
<keyword evidence="8" id="KW-0614">Plasmid</keyword>
<keyword evidence="9" id="KW-1185">Reference proteome</keyword>
<dbReference type="AlphaFoldDB" id="A0A7I8BYU8"/>
<dbReference type="EMBL" id="AP023176">
    <property type="protein sequence ID" value="BCF93459.1"/>
    <property type="molecule type" value="Genomic_DNA"/>
</dbReference>
<dbReference type="KEGG" id="plad:PPGU16_65260"/>
<evidence type="ECO:0000256" key="3">
    <source>
        <dbReference type="ARBA" id="ARBA00022475"/>
    </source>
</evidence>
<evidence type="ECO:0000313" key="9">
    <source>
        <dbReference type="Proteomes" id="UP000510888"/>
    </source>
</evidence>
<keyword evidence="6 7" id="KW-0472">Membrane</keyword>
<dbReference type="GO" id="GO:0005886">
    <property type="term" value="C:plasma membrane"/>
    <property type="evidence" value="ECO:0007669"/>
    <property type="project" value="UniProtKB-SubCell"/>
</dbReference>
<proteinExistence type="inferred from homology"/>
<keyword evidence="4 7" id="KW-0812">Transmembrane</keyword>
<organism evidence="8 9">
    <name type="scientific">Paraburkholderia largidicola</name>
    <dbReference type="NCBI Taxonomy" id="3014751"/>
    <lineage>
        <taxon>Bacteria</taxon>
        <taxon>Pseudomonadati</taxon>
        <taxon>Pseudomonadota</taxon>
        <taxon>Betaproteobacteria</taxon>
        <taxon>Burkholderiales</taxon>
        <taxon>Burkholderiaceae</taxon>
        <taxon>Paraburkholderia</taxon>
    </lineage>
</organism>
<sequence>MMLHSQTRDARVARSSLAKQGGVATLRAAVTERLSRALSPSMLLLVARFGIAATFFLSGRTKVTGLLTIKPSTYALFSSEYALPLIPPELAAHLATYAEHLCPILLVLGLFTRSAALVLLGMTAVIEIFVYPDAWPTHLTWAGLLLPLIAHGAGKWSFDHLLGRSRTAD</sequence>
<reference evidence="8 9" key="1">
    <citation type="journal article" date="2020" name="Genes (Basel)">
        <title>Genomic Comparison of Insect Gut Symbionts from Divergent Burkholderia Subclades.</title>
        <authorList>
            <person name="Takeshita K."/>
            <person name="Kikuchi Y."/>
        </authorList>
    </citation>
    <scope>NUCLEOTIDE SEQUENCE [LARGE SCALE GENOMIC DNA]</scope>
    <source>
        <strain evidence="8 9">PGU16</strain>
        <plasmid evidence="8 9">PPGU16_p1</plasmid>
    </source>
</reference>
<dbReference type="Proteomes" id="UP000510888">
    <property type="component" value="Plasmid PPGU16_p1"/>
</dbReference>
<evidence type="ECO:0000313" key="8">
    <source>
        <dbReference type="EMBL" id="BCF93459.1"/>
    </source>
</evidence>
<accession>A0A7I8BYU8</accession>
<feature type="transmembrane region" description="Helical" evidence="7">
    <location>
        <begin position="138"/>
        <end position="158"/>
    </location>
</feature>